<protein>
    <recommendedName>
        <fullName evidence="7 18">Phosphatidate cytidylyltransferase</fullName>
        <ecNumber evidence="6 18">2.7.7.41</ecNumber>
    </recommendedName>
</protein>
<evidence type="ECO:0000256" key="4">
    <source>
        <dbReference type="ARBA" id="ARBA00005189"/>
    </source>
</evidence>
<keyword evidence="12 18" id="KW-0548">Nucleotidyltransferase</keyword>
<gene>
    <name evidence="20" type="ORF">H9704_14225</name>
</gene>
<evidence type="ECO:0000256" key="10">
    <source>
        <dbReference type="ARBA" id="ARBA00022679"/>
    </source>
</evidence>
<dbReference type="InterPro" id="IPR000374">
    <property type="entry name" value="PC_trans"/>
</dbReference>
<evidence type="ECO:0000256" key="11">
    <source>
        <dbReference type="ARBA" id="ARBA00022692"/>
    </source>
</evidence>
<keyword evidence="15 19" id="KW-0472">Membrane</keyword>
<feature type="transmembrane region" description="Helical" evidence="19">
    <location>
        <begin position="105"/>
        <end position="123"/>
    </location>
</feature>
<organism evidence="20 21">
    <name type="scientific">Candidatus Enterocloster excrementipullorum</name>
    <dbReference type="NCBI Taxonomy" id="2838559"/>
    <lineage>
        <taxon>Bacteria</taxon>
        <taxon>Bacillati</taxon>
        <taxon>Bacillota</taxon>
        <taxon>Clostridia</taxon>
        <taxon>Lachnospirales</taxon>
        <taxon>Lachnospiraceae</taxon>
        <taxon>Enterocloster</taxon>
    </lineage>
</organism>
<dbReference type="GO" id="GO:0004605">
    <property type="term" value="F:phosphatidate cytidylyltransferase activity"/>
    <property type="evidence" value="ECO:0007669"/>
    <property type="project" value="UniProtKB-EC"/>
</dbReference>
<evidence type="ECO:0000256" key="14">
    <source>
        <dbReference type="ARBA" id="ARBA00023098"/>
    </source>
</evidence>
<keyword evidence="10 18" id="KW-0808">Transferase</keyword>
<feature type="transmembrane region" description="Helical" evidence="19">
    <location>
        <begin position="51"/>
        <end position="69"/>
    </location>
</feature>
<accession>A0A9D2N3K0</accession>
<evidence type="ECO:0000256" key="1">
    <source>
        <dbReference type="ARBA" id="ARBA00001698"/>
    </source>
</evidence>
<dbReference type="AlphaFoldDB" id="A0A9D2N3K0"/>
<evidence type="ECO:0000256" key="9">
    <source>
        <dbReference type="ARBA" id="ARBA00022516"/>
    </source>
</evidence>
<keyword evidence="13 19" id="KW-1133">Transmembrane helix</keyword>
<evidence type="ECO:0000256" key="18">
    <source>
        <dbReference type="RuleBase" id="RU003938"/>
    </source>
</evidence>
<proteinExistence type="inferred from homology"/>
<dbReference type="EC" id="2.7.7.41" evidence="6 18"/>
<evidence type="ECO:0000256" key="17">
    <source>
        <dbReference type="ARBA" id="ARBA00023264"/>
    </source>
</evidence>
<comment type="catalytic activity">
    <reaction evidence="1 18">
        <text>a 1,2-diacyl-sn-glycero-3-phosphate + CTP + H(+) = a CDP-1,2-diacyl-sn-glycerol + diphosphate</text>
        <dbReference type="Rhea" id="RHEA:16229"/>
        <dbReference type="ChEBI" id="CHEBI:15378"/>
        <dbReference type="ChEBI" id="CHEBI:33019"/>
        <dbReference type="ChEBI" id="CHEBI:37563"/>
        <dbReference type="ChEBI" id="CHEBI:58332"/>
        <dbReference type="ChEBI" id="CHEBI:58608"/>
        <dbReference type="EC" id="2.7.7.41"/>
    </reaction>
</comment>
<evidence type="ECO:0000256" key="6">
    <source>
        <dbReference type="ARBA" id="ARBA00012487"/>
    </source>
</evidence>
<feature type="transmembrane region" description="Helical" evidence="19">
    <location>
        <begin position="200"/>
        <end position="222"/>
    </location>
</feature>
<evidence type="ECO:0000256" key="3">
    <source>
        <dbReference type="ARBA" id="ARBA00005119"/>
    </source>
</evidence>
<keyword evidence="17" id="KW-1208">Phospholipid metabolism</keyword>
<keyword evidence="9" id="KW-0444">Lipid biosynthesis</keyword>
<evidence type="ECO:0000256" key="7">
    <source>
        <dbReference type="ARBA" id="ARBA00019373"/>
    </source>
</evidence>
<dbReference type="EMBL" id="DWWT01000078">
    <property type="protein sequence ID" value="HJC07277.1"/>
    <property type="molecule type" value="Genomic_DNA"/>
</dbReference>
<dbReference type="GO" id="GO:0016024">
    <property type="term" value="P:CDP-diacylglycerol biosynthetic process"/>
    <property type="evidence" value="ECO:0007669"/>
    <property type="project" value="TreeGrafter"/>
</dbReference>
<name>A0A9D2N3K0_9FIRM</name>
<keyword evidence="8" id="KW-1003">Cell membrane</keyword>
<keyword evidence="11 18" id="KW-0812">Transmembrane</keyword>
<evidence type="ECO:0000256" key="5">
    <source>
        <dbReference type="ARBA" id="ARBA00010185"/>
    </source>
</evidence>
<comment type="subcellular location">
    <subcellularLocation>
        <location evidence="2">Cell membrane</location>
        <topology evidence="2">Multi-pass membrane protein</topology>
    </subcellularLocation>
</comment>
<dbReference type="Proteomes" id="UP000823910">
    <property type="component" value="Unassembled WGS sequence"/>
</dbReference>
<keyword evidence="14" id="KW-0443">Lipid metabolism</keyword>
<sequence length="266" mass="28882">MFTTRLISGIILVLLAVVVVGKGGGLLFAVTGIISLIGLFELYRALDIHRRSIAVVGYLTAVSYYGILWWEGEKYLNLMIIASLMILMALYVFTFPKYKTEEITGAFFGVCYVPVMLSFLYQTREMNDGAYVVWLIFLSSWGCDTCAYCVGMLFGKHKLTPRLSPKKSVEGAVGGVAGAALLGFLYASVVGGGMDEFSDPRMACAVGCAIGALISQVGDLAASAIKRNHNIKDYGHLIPGHGGILDRFDSMIFTAPAIYFAMTFLQ</sequence>
<evidence type="ECO:0000313" key="21">
    <source>
        <dbReference type="Proteomes" id="UP000823910"/>
    </source>
</evidence>
<comment type="pathway">
    <text evidence="4">Lipid metabolism.</text>
</comment>
<comment type="similarity">
    <text evidence="5 18">Belongs to the CDS family.</text>
</comment>
<feature type="transmembrane region" description="Helical" evidence="19">
    <location>
        <begin position="129"/>
        <end position="151"/>
    </location>
</feature>
<comment type="caution">
    <text evidence="20">The sequence shown here is derived from an EMBL/GenBank/DDBJ whole genome shotgun (WGS) entry which is preliminary data.</text>
</comment>
<evidence type="ECO:0000313" key="20">
    <source>
        <dbReference type="EMBL" id="HJC07277.1"/>
    </source>
</evidence>
<dbReference type="Pfam" id="PF01148">
    <property type="entry name" value="CTP_transf_1"/>
    <property type="match status" value="1"/>
</dbReference>
<evidence type="ECO:0000256" key="16">
    <source>
        <dbReference type="ARBA" id="ARBA00023209"/>
    </source>
</evidence>
<dbReference type="PROSITE" id="PS01315">
    <property type="entry name" value="CDS"/>
    <property type="match status" value="1"/>
</dbReference>
<evidence type="ECO:0000256" key="15">
    <source>
        <dbReference type="ARBA" id="ARBA00023136"/>
    </source>
</evidence>
<evidence type="ECO:0000256" key="12">
    <source>
        <dbReference type="ARBA" id="ARBA00022695"/>
    </source>
</evidence>
<dbReference type="PANTHER" id="PTHR46382:SF1">
    <property type="entry name" value="PHOSPHATIDATE CYTIDYLYLTRANSFERASE"/>
    <property type="match status" value="1"/>
</dbReference>
<evidence type="ECO:0000256" key="2">
    <source>
        <dbReference type="ARBA" id="ARBA00004651"/>
    </source>
</evidence>
<evidence type="ECO:0000256" key="13">
    <source>
        <dbReference type="ARBA" id="ARBA00022989"/>
    </source>
</evidence>
<evidence type="ECO:0000256" key="8">
    <source>
        <dbReference type="ARBA" id="ARBA00022475"/>
    </source>
</evidence>
<feature type="transmembrane region" description="Helical" evidence="19">
    <location>
        <begin position="6"/>
        <end position="39"/>
    </location>
</feature>
<dbReference type="PANTHER" id="PTHR46382">
    <property type="entry name" value="PHOSPHATIDATE CYTIDYLYLTRANSFERASE"/>
    <property type="match status" value="1"/>
</dbReference>
<reference evidence="20" key="2">
    <citation type="submission" date="2021-04" db="EMBL/GenBank/DDBJ databases">
        <authorList>
            <person name="Gilroy R."/>
        </authorList>
    </citation>
    <scope>NUCLEOTIDE SEQUENCE</scope>
    <source>
        <strain evidence="20">CHK180-15479</strain>
    </source>
</reference>
<keyword evidence="16" id="KW-0594">Phospholipid biosynthesis</keyword>
<evidence type="ECO:0000256" key="19">
    <source>
        <dbReference type="SAM" id="Phobius"/>
    </source>
</evidence>
<comment type="pathway">
    <text evidence="3 18">Phospholipid metabolism; CDP-diacylglycerol biosynthesis; CDP-diacylglycerol from sn-glycerol 3-phosphate: step 3/3.</text>
</comment>
<feature type="transmembrane region" description="Helical" evidence="19">
    <location>
        <begin position="75"/>
        <end position="93"/>
    </location>
</feature>
<dbReference type="GO" id="GO:0005886">
    <property type="term" value="C:plasma membrane"/>
    <property type="evidence" value="ECO:0007669"/>
    <property type="project" value="UniProtKB-SubCell"/>
</dbReference>
<feature type="transmembrane region" description="Helical" evidence="19">
    <location>
        <begin position="172"/>
        <end position="194"/>
    </location>
</feature>
<reference evidence="20" key="1">
    <citation type="journal article" date="2021" name="PeerJ">
        <title>Extensive microbial diversity within the chicken gut microbiome revealed by metagenomics and culture.</title>
        <authorList>
            <person name="Gilroy R."/>
            <person name="Ravi A."/>
            <person name="Getino M."/>
            <person name="Pursley I."/>
            <person name="Horton D.L."/>
            <person name="Alikhan N.F."/>
            <person name="Baker D."/>
            <person name="Gharbi K."/>
            <person name="Hall N."/>
            <person name="Watson M."/>
            <person name="Adriaenssens E.M."/>
            <person name="Foster-Nyarko E."/>
            <person name="Jarju S."/>
            <person name="Secka A."/>
            <person name="Antonio M."/>
            <person name="Oren A."/>
            <person name="Chaudhuri R.R."/>
            <person name="La Ragione R."/>
            <person name="Hildebrand F."/>
            <person name="Pallen M.J."/>
        </authorList>
    </citation>
    <scope>NUCLEOTIDE SEQUENCE</scope>
    <source>
        <strain evidence="20">CHK180-15479</strain>
    </source>
</reference>